<dbReference type="EMBL" id="LCMG01000007">
    <property type="protein sequence ID" value="KKU33696.1"/>
    <property type="molecule type" value="Genomic_DNA"/>
</dbReference>
<gene>
    <name evidence="2" type="ORF">UX45_C0007G0023</name>
</gene>
<name>A0A0G1PLT9_9BACT</name>
<keyword evidence="1" id="KW-0732">Signal</keyword>
<evidence type="ECO:0000313" key="3">
    <source>
        <dbReference type="Proteomes" id="UP000034705"/>
    </source>
</evidence>
<evidence type="ECO:0000256" key="1">
    <source>
        <dbReference type="SAM" id="SignalP"/>
    </source>
</evidence>
<proteinExistence type="predicted"/>
<feature type="signal peptide" evidence="1">
    <location>
        <begin position="1"/>
        <end position="20"/>
    </location>
</feature>
<evidence type="ECO:0008006" key="4">
    <source>
        <dbReference type="Google" id="ProtNLM"/>
    </source>
</evidence>
<dbReference type="Proteomes" id="UP000034705">
    <property type="component" value="Unassembled WGS sequence"/>
</dbReference>
<comment type="caution">
    <text evidence="2">The sequence shown here is derived from an EMBL/GenBank/DDBJ whole genome shotgun (WGS) entry which is preliminary data.</text>
</comment>
<protein>
    <recommendedName>
        <fullName evidence="4">Lipoprotein</fullName>
    </recommendedName>
</protein>
<organism evidence="2 3">
    <name type="scientific">Candidatus Uhrbacteria bacterium GW2011_GWF2_46_218</name>
    <dbReference type="NCBI Taxonomy" id="1619001"/>
    <lineage>
        <taxon>Bacteria</taxon>
        <taxon>Candidatus Uhriibacteriota</taxon>
    </lineage>
</organism>
<evidence type="ECO:0000313" key="2">
    <source>
        <dbReference type="EMBL" id="KKU33696.1"/>
    </source>
</evidence>
<feature type="chain" id="PRO_5002539036" description="Lipoprotein" evidence="1">
    <location>
        <begin position="21"/>
        <end position="229"/>
    </location>
</feature>
<reference evidence="2 3" key="1">
    <citation type="journal article" date="2015" name="Nature">
        <title>rRNA introns, odd ribosomes, and small enigmatic genomes across a large radiation of phyla.</title>
        <authorList>
            <person name="Brown C.T."/>
            <person name="Hug L.A."/>
            <person name="Thomas B.C."/>
            <person name="Sharon I."/>
            <person name="Castelle C.J."/>
            <person name="Singh A."/>
            <person name="Wilkins M.J."/>
            <person name="Williams K.H."/>
            <person name="Banfield J.F."/>
        </authorList>
    </citation>
    <scope>NUCLEOTIDE SEQUENCE [LARGE SCALE GENOMIC DNA]</scope>
</reference>
<dbReference type="PROSITE" id="PS51257">
    <property type="entry name" value="PROKAR_LIPOPROTEIN"/>
    <property type="match status" value="1"/>
</dbReference>
<sequence length="229" mass="25135">MKKIFCLLLTGLVLTGIGCAGGENEPQIGDAPVINEYKKVSITADVILKRENGTEATTCLGSGAFSLDFYFAVGGGNPLVQRGSFQLTDYFCMLIGDMQDCEVYPLDTAYEPTEVSAEADLRVHQSTITSDTGEKLDADRIQFRLETLPAGVPLDIYWYCPGEHSVPKVMPDVALLTQLFLPLYQEGWDFSVAEDYTHTSTRTNYPLNMGVTADITFTLSSTRVSSIEE</sequence>
<dbReference type="AlphaFoldDB" id="A0A0G1PLT9"/>
<accession>A0A0G1PLT9</accession>